<accession>A0ABN8FZW6</accession>
<dbReference type="InterPro" id="IPR018060">
    <property type="entry name" value="HTH_AraC"/>
</dbReference>
<dbReference type="PANTHER" id="PTHR46796:SF13">
    <property type="entry name" value="HTH-TYPE TRANSCRIPTIONAL ACTIVATOR RHAS"/>
    <property type="match status" value="1"/>
</dbReference>
<dbReference type="EMBL" id="CAKMMG010000001">
    <property type="protein sequence ID" value="CAH1194241.1"/>
    <property type="molecule type" value="Genomic_DNA"/>
</dbReference>
<dbReference type="Pfam" id="PF12833">
    <property type="entry name" value="HTH_18"/>
    <property type="match status" value="1"/>
</dbReference>
<evidence type="ECO:0000313" key="5">
    <source>
        <dbReference type="EMBL" id="CAH1194241.1"/>
    </source>
</evidence>
<keyword evidence="3" id="KW-0804">Transcription</keyword>
<feature type="domain" description="HTH araC/xylS-type" evidence="4">
    <location>
        <begin position="181"/>
        <end position="284"/>
    </location>
</feature>
<organism evidence="5 6">
    <name type="scientific">Paenibacillus auburnensis</name>
    <dbReference type="NCBI Taxonomy" id="2905649"/>
    <lineage>
        <taxon>Bacteria</taxon>
        <taxon>Bacillati</taxon>
        <taxon>Bacillota</taxon>
        <taxon>Bacilli</taxon>
        <taxon>Bacillales</taxon>
        <taxon>Paenibacillaceae</taxon>
        <taxon>Paenibacillus</taxon>
    </lineage>
</organism>
<keyword evidence="6" id="KW-1185">Reference proteome</keyword>
<keyword evidence="2" id="KW-0238">DNA-binding</keyword>
<proteinExistence type="predicted"/>
<sequence>MYNLAKLYYPITARPDGAGEFIPCKALQPYIRCFWGTTGEMDGLNVGPEAQPDQPPSALTRLEMIIPDTCMDIIWEWEAASGAAGGFFCGINDTPFEVGASGTPETKIRFAIRFHFWAVHLFADDHLKDVLNFSGEVEQYFRSFRRELGDRLPETRTLGERIAAAEHYLLRRLDQSRMSNNGLMNAIHTILHHKGVVAASGLESSTGLSSRQLERLFREYIGISPKKTADLVRFQNVWLNLCRPSPHIRNVQDLVYAFGYSHQSHLNNSFKRYAGRTPLEALAYARQ</sequence>
<keyword evidence="1" id="KW-0805">Transcription regulation</keyword>
<dbReference type="PANTHER" id="PTHR46796">
    <property type="entry name" value="HTH-TYPE TRANSCRIPTIONAL ACTIVATOR RHAS-RELATED"/>
    <property type="match status" value="1"/>
</dbReference>
<dbReference type="Proteomes" id="UP000838324">
    <property type="component" value="Unassembled WGS sequence"/>
</dbReference>
<dbReference type="InterPro" id="IPR046532">
    <property type="entry name" value="DUF6597"/>
</dbReference>
<comment type="caution">
    <text evidence="5">The sequence shown here is derived from an EMBL/GenBank/DDBJ whole genome shotgun (WGS) entry which is preliminary data.</text>
</comment>
<evidence type="ECO:0000259" key="4">
    <source>
        <dbReference type="PROSITE" id="PS01124"/>
    </source>
</evidence>
<dbReference type="Gene3D" id="1.10.10.60">
    <property type="entry name" value="Homeodomain-like"/>
    <property type="match status" value="1"/>
</dbReference>
<evidence type="ECO:0000256" key="1">
    <source>
        <dbReference type="ARBA" id="ARBA00023015"/>
    </source>
</evidence>
<gene>
    <name evidence="5" type="ORF">PAECIP111892_01496</name>
</gene>
<dbReference type="SMART" id="SM00342">
    <property type="entry name" value="HTH_ARAC"/>
    <property type="match status" value="1"/>
</dbReference>
<dbReference type="Pfam" id="PF20240">
    <property type="entry name" value="DUF6597"/>
    <property type="match status" value="1"/>
</dbReference>
<evidence type="ECO:0000313" key="6">
    <source>
        <dbReference type="Proteomes" id="UP000838324"/>
    </source>
</evidence>
<evidence type="ECO:0000256" key="2">
    <source>
        <dbReference type="ARBA" id="ARBA00023125"/>
    </source>
</evidence>
<protein>
    <recommendedName>
        <fullName evidence="4">HTH araC/xylS-type domain-containing protein</fullName>
    </recommendedName>
</protein>
<name>A0ABN8FZW6_9BACL</name>
<evidence type="ECO:0000256" key="3">
    <source>
        <dbReference type="ARBA" id="ARBA00023163"/>
    </source>
</evidence>
<dbReference type="PROSITE" id="PS01124">
    <property type="entry name" value="HTH_ARAC_FAMILY_2"/>
    <property type="match status" value="1"/>
</dbReference>
<reference evidence="5" key="1">
    <citation type="submission" date="2022-01" db="EMBL/GenBank/DDBJ databases">
        <authorList>
            <person name="Criscuolo A."/>
        </authorList>
    </citation>
    <scope>NUCLEOTIDE SEQUENCE</scope>
    <source>
        <strain evidence="5">CIP111892</strain>
    </source>
</reference>
<dbReference type="RefSeq" id="WP_236331479.1">
    <property type="nucleotide sequence ID" value="NZ_CAKMMG010000001.1"/>
</dbReference>
<dbReference type="InterPro" id="IPR050204">
    <property type="entry name" value="AraC_XylS_family_regulators"/>
</dbReference>